<proteinExistence type="predicted"/>
<reference evidence="2" key="1">
    <citation type="submission" date="2014-07" db="EMBL/GenBank/DDBJ databases">
        <authorList>
            <person name="Martin A.A"/>
            <person name="De Silva N."/>
        </authorList>
    </citation>
    <scope>NUCLEOTIDE SEQUENCE</scope>
</reference>
<dbReference type="WBParaSite" id="SVE_0279100.1">
    <property type="protein sequence ID" value="SVE_0279100.1"/>
    <property type="gene ID" value="SVE_0279100"/>
</dbReference>
<name>A0A0K0F1W5_STRVS</name>
<accession>A0A0K0F1W5</accession>
<dbReference type="Proteomes" id="UP000035680">
    <property type="component" value="Unassembled WGS sequence"/>
</dbReference>
<sequence>MDKKLRESLFSINSQLEEANTKNIASLLMSDDSESSISYSGSFTLDSYSGSYASRSSPNRLDLPYSDLPILRNSADERKDSDIFLASFNFSLPSYKEKTNILPFSNTNNKSVADSTTKALNFTVKNASQSVPLNSVYERDTELLDCPAFTSDEDDGNDTCISGFSDDSDDDGKSTSISISSYESTKEHPLLPCIAIQEDENNNITSEKDKSSADRGETITTNLNHIGISIKRYQELTYDQLKKIDVPNKSFDGPIVFNEIPFSNLLKYYKYDDHTKELFYDRLALMLYALSFVVKGTGESTTIRYEAFFCSYYQITCKTFKEWTGLTFFEFMKSRYCSPYFKVVYDETGDKYLVRFNESNKTFTRLGDEMVAVRKVNTELFKRKLVGIERKLDTIEYKEEFLEEKLRWLEILTYAPKNLTQIPLQDFAYNFEYCYKVKLDSKYLGSKFIRSSFSGVIKYVFPNELEFIAENGGSIKVLCDLRQAIKNIQEKINFLQSDEYRQMLKTKKSRLTGDLPSPFQRRQSKAPYVWDVLRDKIGQTLGGEKQTPLHEKYSNQNMATRRSVYIRSKVSQSEDEENSEEDW</sequence>
<feature type="region of interest" description="Disordered" evidence="1">
    <location>
        <begin position="157"/>
        <end position="177"/>
    </location>
</feature>
<organism evidence="2 3">
    <name type="scientific">Strongyloides venezuelensis</name>
    <name type="common">Threadworm</name>
    <dbReference type="NCBI Taxonomy" id="75913"/>
    <lineage>
        <taxon>Eukaryota</taxon>
        <taxon>Metazoa</taxon>
        <taxon>Ecdysozoa</taxon>
        <taxon>Nematoda</taxon>
        <taxon>Chromadorea</taxon>
        <taxon>Rhabditida</taxon>
        <taxon>Tylenchina</taxon>
        <taxon>Panagrolaimomorpha</taxon>
        <taxon>Strongyloidoidea</taxon>
        <taxon>Strongyloididae</taxon>
        <taxon>Strongyloides</taxon>
    </lineage>
</organism>
<keyword evidence="2" id="KW-1185">Reference proteome</keyword>
<dbReference type="AlphaFoldDB" id="A0A0K0F1W5"/>
<evidence type="ECO:0000256" key="1">
    <source>
        <dbReference type="SAM" id="MobiDB-lite"/>
    </source>
</evidence>
<evidence type="ECO:0000313" key="2">
    <source>
        <dbReference type="Proteomes" id="UP000035680"/>
    </source>
</evidence>
<protein>
    <submittedName>
        <fullName evidence="3">HORMA domain-containing protein</fullName>
    </submittedName>
</protein>
<reference evidence="3" key="2">
    <citation type="submission" date="2015-08" db="UniProtKB">
        <authorList>
            <consortium name="WormBaseParasite"/>
        </authorList>
    </citation>
    <scope>IDENTIFICATION</scope>
</reference>
<evidence type="ECO:0000313" key="3">
    <source>
        <dbReference type="WBParaSite" id="SVE_0279100.1"/>
    </source>
</evidence>